<evidence type="ECO:0000313" key="1">
    <source>
        <dbReference type="EMBL" id="MEQ2278681.1"/>
    </source>
</evidence>
<evidence type="ECO:0000313" key="2">
    <source>
        <dbReference type="Proteomes" id="UP001469553"/>
    </source>
</evidence>
<protein>
    <submittedName>
        <fullName evidence="1">Uncharacterized protein</fullName>
    </submittedName>
</protein>
<proteinExistence type="predicted"/>
<accession>A0ABV0X9Y2</accession>
<dbReference type="Proteomes" id="UP001469553">
    <property type="component" value="Unassembled WGS sequence"/>
</dbReference>
<dbReference type="EMBL" id="JAHRIP010000049">
    <property type="protein sequence ID" value="MEQ2278681.1"/>
    <property type="molecule type" value="Genomic_DNA"/>
</dbReference>
<keyword evidence="2" id="KW-1185">Reference proteome</keyword>
<comment type="caution">
    <text evidence="1">The sequence shown here is derived from an EMBL/GenBank/DDBJ whole genome shotgun (WGS) entry which is preliminary data.</text>
</comment>
<reference evidence="1 2" key="1">
    <citation type="submission" date="2021-06" db="EMBL/GenBank/DDBJ databases">
        <authorList>
            <person name="Palmer J.M."/>
        </authorList>
    </citation>
    <scope>NUCLEOTIDE SEQUENCE [LARGE SCALE GENOMIC DNA]</scope>
    <source>
        <strain evidence="1 2">AS_MEX2019</strain>
        <tissue evidence="1">Muscle</tissue>
    </source>
</reference>
<organism evidence="1 2">
    <name type="scientific">Ameca splendens</name>
    <dbReference type="NCBI Taxonomy" id="208324"/>
    <lineage>
        <taxon>Eukaryota</taxon>
        <taxon>Metazoa</taxon>
        <taxon>Chordata</taxon>
        <taxon>Craniata</taxon>
        <taxon>Vertebrata</taxon>
        <taxon>Euteleostomi</taxon>
        <taxon>Actinopterygii</taxon>
        <taxon>Neopterygii</taxon>
        <taxon>Teleostei</taxon>
        <taxon>Neoteleostei</taxon>
        <taxon>Acanthomorphata</taxon>
        <taxon>Ovalentaria</taxon>
        <taxon>Atherinomorphae</taxon>
        <taxon>Cyprinodontiformes</taxon>
        <taxon>Goodeidae</taxon>
        <taxon>Ameca</taxon>
    </lineage>
</organism>
<name>A0ABV0X9Y2_9TELE</name>
<gene>
    <name evidence="1" type="ORF">AMECASPLE_001492</name>
</gene>
<sequence>MQTLKVSAFGLNKDREIFAVHVRFLHSLYLQDPLLIQYLSLLDHASSDTPYKAPAPKIQHIGDMFCMSSLITPVGQYTSRQVIEETGLLGVMLQEGGLLKRVVLMTSPLIHVTQVM</sequence>